<accession>A0ABQ6IX43</accession>
<dbReference type="RefSeq" id="WP_284304825.1">
    <property type="nucleotide sequence ID" value="NZ_BSUO01000001.1"/>
</dbReference>
<reference evidence="4" key="1">
    <citation type="journal article" date="2019" name="Int. J. Syst. Evol. Microbiol.">
        <title>The Global Catalogue of Microorganisms (GCM) 10K type strain sequencing project: providing services to taxonomists for standard genome sequencing and annotation.</title>
        <authorList>
            <consortium name="The Broad Institute Genomics Platform"/>
            <consortium name="The Broad Institute Genome Sequencing Center for Infectious Disease"/>
            <person name="Wu L."/>
            <person name="Ma J."/>
        </authorList>
    </citation>
    <scope>NUCLEOTIDE SEQUENCE [LARGE SCALE GENOMIC DNA]</scope>
    <source>
        <strain evidence="4">NBRC 113072</strain>
    </source>
</reference>
<dbReference type="Proteomes" id="UP001157126">
    <property type="component" value="Unassembled WGS sequence"/>
</dbReference>
<sequence>MRRIRVALVPLAAAVTLAGCAGGIPPEPSATQNPQQGAAAEPTQTPTPTPTPKELPMGGREIFPAYRLVGYSGIAGSGPGLGRAGVGDIDDRMKEIAERGKPYAKDGRKIMPVLEYIATMVHPCKNAPKCRTVSSDEKVEEHLAAVRKVDGILLLAIQPGRSDFLSEVKRYEKYLKEPDVGIAMDPEWRMGPNQEPMRTFGSTDAKELNQVGDYLQKLVADNDLPEKVMLYHMIRVNWVRNHEDLKDRKGVVQILSVDGIGDQELKEGTWKTLMGVKPAHVHPGFKLFYQEDTANPGWKLMTPDQVMALTPTPDYVLYE</sequence>
<name>A0ABQ6IX43_9MICO</name>
<keyword evidence="2" id="KW-0732">Signal</keyword>
<feature type="chain" id="PRO_5046142129" description="Lipoprotein" evidence="2">
    <location>
        <begin position="22"/>
        <end position="319"/>
    </location>
</feature>
<evidence type="ECO:0008006" key="5">
    <source>
        <dbReference type="Google" id="ProtNLM"/>
    </source>
</evidence>
<dbReference type="PROSITE" id="PS51257">
    <property type="entry name" value="PROKAR_LIPOPROTEIN"/>
    <property type="match status" value="1"/>
</dbReference>
<keyword evidence="4" id="KW-1185">Reference proteome</keyword>
<evidence type="ECO:0000313" key="4">
    <source>
        <dbReference type="Proteomes" id="UP001157126"/>
    </source>
</evidence>
<evidence type="ECO:0000256" key="2">
    <source>
        <dbReference type="SAM" id="SignalP"/>
    </source>
</evidence>
<dbReference type="EMBL" id="BSUO01000001">
    <property type="protein sequence ID" value="GMA41264.1"/>
    <property type="molecule type" value="Genomic_DNA"/>
</dbReference>
<protein>
    <recommendedName>
        <fullName evidence="5">Lipoprotein</fullName>
    </recommendedName>
</protein>
<evidence type="ECO:0000256" key="1">
    <source>
        <dbReference type="SAM" id="MobiDB-lite"/>
    </source>
</evidence>
<evidence type="ECO:0000313" key="3">
    <source>
        <dbReference type="EMBL" id="GMA41264.1"/>
    </source>
</evidence>
<comment type="caution">
    <text evidence="3">The sequence shown here is derived from an EMBL/GenBank/DDBJ whole genome shotgun (WGS) entry which is preliminary data.</text>
</comment>
<proteinExistence type="predicted"/>
<organism evidence="3 4">
    <name type="scientific">Mobilicoccus caccae</name>
    <dbReference type="NCBI Taxonomy" id="1859295"/>
    <lineage>
        <taxon>Bacteria</taxon>
        <taxon>Bacillati</taxon>
        <taxon>Actinomycetota</taxon>
        <taxon>Actinomycetes</taxon>
        <taxon>Micrococcales</taxon>
        <taxon>Dermatophilaceae</taxon>
        <taxon>Mobilicoccus</taxon>
    </lineage>
</organism>
<feature type="region of interest" description="Disordered" evidence="1">
    <location>
        <begin position="25"/>
        <end position="58"/>
    </location>
</feature>
<gene>
    <name evidence="3" type="ORF">GCM10025883_33090</name>
</gene>
<feature type="signal peptide" evidence="2">
    <location>
        <begin position="1"/>
        <end position="21"/>
    </location>
</feature>